<organism evidence="2 3">
    <name type="scientific">Rhizobium aquaticum</name>
    <dbReference type="NCBI Taxonomy" id="1549636"/>
    <lineage>
        <taxon>Bacteria</taxon>
        <taxon>Pseudomonadati</taxon>
        <taxon>Pseudomonadota</taxon>
        <taxon>Alphaproteobacteria</taxon>
        <taxon>Hyphomicrobiales</taxon>
        <taxon>Rhizobiaceae</taxon>
        <taxon>Rhizobium/Agrobacterium group</taxon>
        <taxon>Rhizobium</taxon>
    </lineage>
</organism>
<dbReference type="SUPFAM" id="SSF55729">
    <property type="entry name" value="Acyl-CoA N-acyltransferases (Nat)"/>
    <property type="match status" value="1"/>
</dbReference>
<feature type="domain" description="N-acetyltransferase" evidence="1">
    <location>
        <begin position="9"/>
        <end position="179"/>
    </location>
</feature>
<dbReference type="InterPro" id="IPR016181">
    <property type="entry name" value="Acyl_CoA_acyltransferase"/>
</dbReference>
<accession>A0ABV2IUM9</accession>
<proteinExistence type="predicted"/>
<dbReference type="RefSeq" id="WP_354554771.1">
    <property type="nucleotide sequence ID" value="NZ_JBEPMB010000001.1"/>
</dbReference>
<dbReference type="EMBL" id="JBEPMB010000001">
    <property type="protein sequence ID" value="MET3612194.1"/>
    <property type="molecule type" value="Genomic_DNA"/>
</dbReference>
<sequence length="182" mass="20785">MTTLETPRLLSRPWTEADIEPFFALCSDPEVMHYFGGPHSREKVEATVRGAMEAQAQFGVWLQPLILKETGEFIGMAGIADVRFEEHFTPAVEIGWRLARRHWGQGYITEIGKAFIDHAFTVRKFGELVSFAVQDNERSIAVMKRLGFTHDPADDFDHKRVPDELPHLKRHVLYRLKNPAAA</sequence>
<evidence type="ECO:0000313" key="3">
    <source>
        <dbReference type="Proteomes" id="UP001549047"/>
    </source>
</evidence>
<dbReference type="Pfam" id="PF13302">
    <property type="entry name" value="Acetyltransf_3"/>
    <property type="match status" value="1"/>
</dbReference>
<comment type="caution">
    <text evidence="2">The sequence shown here is derived from an EMBL/GenBank/DDBJ whole genome shotgun (WGS) entry which is preliminary data.</text>
</comment>
<dbReference type="PANTHER" id="PTHR43792:SF1">
    <property type="entry name" value="N-ACETYLTRANSFERASE DOMAIN-CONTAINING PROTEIN"/>
    <property type="match status" value="1"/>
</dbReference>
<dbReference type="Proteomes" id="UP001549047">
    <property type="component" value="Unassembled WGS sequence"/>
</dbReference>
<reference evidence="2 3" key="1">
    <citation type="submission" date="2024-06" db="EMBL/GenBank/DDBJ databases">
        <title>Genomic Encyclopedia of Type Strains, Phase IV (KMG-IV): sequencing the most valuable type-strain genomes for metagenomic binning, comparative biology and taxonomic classification.</title>
        <authorList>
            <person name="Goeker M."/>
        </authorList>
    </citation>
    <scope>NUCLEOTIDE SEQUENCE [LARGE SCALE GENOMIC DNA]</scope>
    <source>
        <strain evidence="2 3">DSM 29780</strain>
    </source>
</reference>
<evidence type="ECO:0000313" key="2">
    <source>
        <dbReference type="EMBL" id="MET3612194.1"/>
    </source>
</evidence>
<dbReference type="InterPro" id="IPR000182">
    <property type="entry name" value="GNAT_dom"/>
</dbReference>
<dbReference type="Gene3D" id="3.40.630.30">
    <property type="match status" value="1"/>
</dbReference>
<keyword evidence="3" id="KW-1185">Reference proteome</keyword>
<name>A0ABV2IUM9_9HYPH</name>
<dbReference type="PANTHER" id="PTHR43792">
    <property type="entry name" value="GNAT FAMILY, PUTATIVE (AFU_ORTHOLOGUE AFUA_3G00765)-RELATED-RELATED"/>
    <property type="match status" value="1"/>
</dbReference>
<dbReference type="PROSITE" id="PS51186">
    <property type="entry name" value="GNAT"/>
    <property type="match status" value="1"/>
</dbReference>
<gene>
    <name evidence="2" type="ORF">ABID16_000499</name>
</gene>
<dbReference type="InterPro" id="IPR051531">
    <property type="entry name" value="N-acetyltransferase"/>
</dbReference>
<evidence type="ECO:0000259" key="1">
    <source>
        <dbReference type="PROSITE" id="PS51186"/>
    </source>
</evidence>
<protein>
    <submittedName>
        <fullName evidence="2">RimJ/RimL family protein N-acetyltransferase</fullName>
    </submittedName>
</protein>